<keyword evidence="3" id="KW-1185">Reference proteome</keyword>
<feature type="chain" id="PRO_5037943562" description="PEP-CTERM sorting domain-containing protein" evidence="1">
    <location>
        <begin position="26"/>
        <end position="305"/>
    </location>
</feature>
<name>A0A934R6P7_9BACT</name>
<dbReference type="RefSeq" id="WP_200351896.1">
    <property type="nucleotide sequence ID" value="NZ_BAABHZ010000006.1"/>
</dbReference>
<evidence type="ECO:0008006" key="4">
    <source>
        <dbReference type="Google" id="ProtNLM"/>
    </source>
</evidence>
<proteinExistence type="predicted"/>
<organism evidence="2 3">
    <name type="scientific">Luteolibacter yonseiensis</name>
    <dbReference type="NCBI Taxonomy" id="1144680"/>
    <lineage>
        <taxon>Bacteria</taxon>
        <taxon>Pseudomonadati</taxon>
        <taxon>Verrucomicrobiota</taxon>
        <taxon>Verrucomicrobiia</taxon>
        <taxon>Verrucomicrobiales</taxon>
        <taxon>Verrucomicrobiaceae</taxon>
        <taxon>Luteolibacter</taxon>
    </lineage>
</organism>
<accession>A0A934R6P7</accession>
<dbReference type="AlphaFoldDB" id="A0A934R6P7"/>
<sequence>MKTAVQTRLASVILPLLMAAGNTQAATSSSTYGMIVSTAEGVGAFNSTLSGTSVQTFDNLLGHHSNVVWEGVGTFDELNVIKADQYGGAPSAESPTGTPYAVEGIGKVGVTTLKLNQATSYFGLYWSAGDAANDMKFYNNGVLVADFTTANLMNLLPKSYYGNPIEDGWQSGKNKGEPYGFINFIGDANTSWDTIVFGNNHGSGFEADNYTVRANGWNPTADGGLPGDPMLYVQSTDGKQTVSQISDASVVGDKVSLSLFDPKTGKSSLVNFAPSAPAAPAPPLPIIAAFASVIGLKGLRRKKSA</sequence>
<evidence type="ECO:0000313" key="2">
    <source>
        <dbReference type="EMBL" id="MBK1816973.1"/>
    </source>
</evidence>
<reference evidence="2" key="1">
    <citation type="submission" date="2021-01" db="EMBL/GenBank/DDBJ databases">
        <title>Modified the classification status of verrucomicrobia.</title>
        <authorList>
            <person name="Feng X."/>
        </authorList>
    </citation>
    <scope>NUCLEOTIDE SEQUENCE</scope>
    <source>
        <strain evidence="2">JCM 18052</strain>
    </source>
</reference>
<feature type="signal peptide" evidence="1">
    <location>
        <begin position="1"/>
        <end position="25"/>
    </location>
</feature>
<keyword evidence="1" id="KW-0732">Signal</keyword>
<comment type="caution">
    <text evidence="2">The sequence shown here is derived from an EMBL/GenBank/DDBJ whole genome shotgun (WGS) entry which is preliminary data.</text>
</comment>
<evidence type="ECO:0000313" key="3">
    <source>
        <dbReference type="Proteomes" id="UP000600139"/>
    </source>
</evidence>
<evidence type="ECO:0000256" key="1">
    <source>
        <dbReference type="SAM" id="SignalP"/>
    </source>
</evidence>
<protein>
    <recommendedName>
        <fullName evidence="4">PEP-CTERM sorting domain-containing protein</fullName>
    </recommendedName>
</protein>
<dbReference type="Proteomes" id="UP000600139">
    <property type="component" value="Unassembled WGS sequence"/>
</dbReference>
<dbReference type="EMBL" id="JAENIK010000011">
    <property type="protein sequence ID" value="MBK1816973.1"/>
    <property type="molecule type" value="Genomic_DNA"/>
</dbReference>
<gene>
    <name evidence="2" type="ORF">JIN84_15215</name>
</gene>